<keyword evidence="1" id="KW-1133">Transmembrane helix</keyword>
<dbReference type="InterPro" id="IPR029062">
    <property type="entry name" value="Class_I_gatase-like"/>
</dbReference>
<feature type="transmembrane region" description="Helical" evidence="1">
    <location>
        <begin position="15"/>
        <end position="34"/>
    </location>
</feature>
<dbReference type="Pfam" id="PF06283">
    <property type="entry name" value="ThuA"/>
    <property type="match status" value="1"/>
</dbReference>
<evidence type="ECO:0000313" key="3">
    <source>
        <dbReference type="EMBL" id="AMY12024.1"/>
    </source>
</evidence>
<keyword evidence="1" id="KW-0472">Membrane</keyword>
<feature type="domain" description="ThuA-like" evidence="2">
    <location>
        <begin position="44"/>
        <end position="260"/>
    </location>
</feature>
<dbReference type="PANTHER" id="PTHR40469:SF2">
    <property type="entry name" value="GALACTOSE-BINDING DOMAIN-LIKE SUPERFAMILY PROTEIN"/>
    <property type="match status" value="1"/>
</dbReference>
<reference evidence="3 4" key="1">
    <citation type="journal article" date="2016" name="Genome Announc.">
        <title>First Complete Genome Sequence of a Subdivision 6 Acidobacterium Strain.</title>
        <authorList>
            <person name="Huang S."/>
            <person name="Vieira S."/>
            <person name="Bunk B."/>
            <person name="Riedel T."/>
            <person name="Sproer C."/>
            <person name="Overmann J."/>
        </authorList>
    </citation>
    <scope>NUCLEOTIDE SEQUENCE [LARGE SCALE GENOMIC DNA]</scope>
    <source>
        <strain evidence="4">DSM 100886 HEG_-6_39</strain>
    </source>
</reference>
<dbReference type="Gene3D" id="3.40.50.880">
    <property type="match status" value="1"/>
</dbReference>
<protein>
    <submittedName>
        <fullName evidence="3">Trehalose utilization</fullName>
    </submittedName>
</protein>
<keyword evidence="1" id="KW-0812">Transmembrane</keyword>
<sequence length="266" mass="28816">MVGALYYADHTVNSVLPSIVGVAWLLVGPGVLAVQPTAAPRPRVLAFFTAGGELDHVLFAQQAMRALTAGAADGGYAFAATTDWEALNDTNLRDVGLVIWLNDMPRTPAQRQAFERYMAGGGAWLGFHVSGFGTAAWPWFTEFMGGSRFAASNWPSLPARVNVDDAGHPIVKGTPPTFVAPINEWYAWTPSPRANPDVKVLLTLDASNFPLGVKNTLNGGDVPVAWINTRFRMVYLNYGHGDRIYSTPVLPAMIDNSVRFLLDRGI</sequence>
<proteinExistence type="predicted"/>
<dbReference type="OrthoDB" id="3296611at2"/>
<evidence type="ECO:0000259" key="2">
    <source>
        <dbReference type="Pfam" id="PF06283"/>
    </source>
</evidence>
<name>A0A143PW20_LUTPR</name>
<dbReference type="Proteomes" id="UP000076079">
    <property type="component" value="Chromosome"/>
</dbReference>
<dbReference type="SUPFAM" id="SSF52317">
    <property type="entry name" value="Class I glutamine amidotransferase-like"/>
    <property type="match status" value="1"/>
</dbReference>
<dbReference type="InterPro" id="IPR029010">
    <property type="entry name" value="ThuA-like"/>
</dbReference>
<organism evidence="3 4">
    <name type="scientific">Luteitalea pratensis</name>
    <dbReference type="NCBI Taxonomy" id="1855912"/>
    <lineage>
        <taxon>Bacteria</taxon>
        <taxon>Pseudomonadati</taxon>
        <taxon>Acidobacteriota</taxon>
        <taxon>Vicinamibacteria</taxon>
        <taxon>Vicinamibacterales</taxon>
        <taxon>Vicinamibacteraceae</taxon>
        <taxon>Luteitalea</taxon>
    </lineage>
</organism>
<dbReference type="STRING" id="1855912.LuPra_05296"/>
<accession>A0A143PW20</accession>
<dbReference type="EMBL" id="CP015136">
    <property type="protein sequence ID" value="AMY12024.1"/>
    <property type="molecule type" value="Genomic_DNA"/>
</dbReference>
<keyword evidence="4" id="KW-1185">Reference proteome</keyword>
<dbReference type="RefSeq" id="WP_157899711.1">
    <property type="nucleotide sequence ID" value="NZ_CP015136.1"/>
</dbReference>
<evidence type="ECO:0000256" key="1">
    <source>
        <dbReference type="SAM" id="Phobius"/>
    </source>
</evidence>
<reference evidence="4" key="2">
    <citation type="submission" date="2016-04" db="EMBL/GenBank/DDBJ databases">
        <title>First Complete Genome Sequence of a Subdivision 6 Acidobacterium.</title>
        <authorList>
            <person name="Huang S."/>
            <person name="Vieira S."/>
            <person name="Bunk B."/>
            <person name="Riedel T."/>
            <person name="Sproeer C."/>
            <person name="Overmann J."/>
        </authorList>
    </citation>
    <scope>NUCLEOTIDE SEQUENCE [LARGE SCALE GENOMIC DNA]</scope>
    <source>
        <strain evidence="4">DSM 100886 HEG_-6_39</strain>
    </source>
</reference>
<dbReference type="AlphaFoldDB" id="A0A143PW20"/>
<dbReference type="PANTHER" id="PTHR40469">
    <property type="entry name" value="SECRETED GLYCOSYL HYDROLASE"/>
    <property type="match status" value="1"/>
</dbReference>
<gene>
    <name evidence="3" type="ORF">LuPra_05296</name>
</gene>
<evidence type="ECO:0000313" key="4">
    <source>
        <dbReference type="Proteomes" id="UP000076079"/>
    </source>
</evidence>
<dbReference type="KEGG" id="abac:LuPra_05296"/>